<name>A0A3L9MHM9_9FLAO</name>
<dbReference type="AlphaFoldDB" id="A0A3L9MHM9"/>
<protein>
    <submittedName>
        <fullName evidence="1">Uncharacterized protein</fullName>
    </submittedName>
</protein>
<dbReference type="EMBL" id="RDOJ01000002">
    <property type="protein sequence ID" value="RLZ12301.1"/>
    <property type="molecule type" value="Genomic_DNA"/>
</dbReference>
<organism evidence="1 2">
    <name type="scientific">Faecalibacter macacae</name>
    <dbReference type="NCBI Taxonomy" id="1859289"/>
    <lineage>
        <taxon>Bacteria</taxon>
        <taxon>Pseudomonadati</taxon>
        <taxon>Bacteroidota</taxon>
        <taxon>Flavobacteriia</taxon>
        <taxon>Flavobacteriales</taxon>
        <taxon>Weeksellaceae</taxon>
        <taxon>Faecalibacter</taxon>
    </lineage>
</organism>
<accession>A0A3L9MHM9</accession>
<evidence type="ECO:0000313" key="1">
    <source>
        <dbReference type="EMBL" id="RLZ12301.1"/>
    </source>
</evidence>
<gene>
    <name evidence="1" type="ORF">EAH69_01955</name>
</gene>
<dbReference type="Proteomes" id="UP000275348">
    <property type="component" value="Unassembled WGS sequence"/>
</dbReference>
<keyword evidence="2" id="KW-1185">Reference proteome</keyword>
<sequence length="79" mass="9402">MFSCQKQNIKESTYSSDILMTLIDSEINLLKKYKDYGEYFIVIQSKDLLYVLNESSVEGLDLYYKKLGCYLNNEQRVYF</sequence>
<reference evidence="1 2" key="1">
    <citation type="submission" date="2018-10" db="EMBL/GenBank/DDBJ databases">
        <authorList>
            <person name="Chen X."/>
        </authorList>
    </citation>
    <scope>NUCLEOTIDE SEQUENCE [LARGE SCALE GENOMIC DNA]</scope>
    <source>
        <strain evidence="1 2">YIM 102668</strain>
    </source>
</reference>
<evidence type="ECO:0000313" key="2">
    <source>
        <dbReference type="Proteomes" id="UP000275348"/>
    </source>
</evidence>
<comment type="caution">
    <text evidence="1">The sequence shown here is derived from an EMBL/GenBank/DDBJ whole genome shotgun (WGS) entry which is preliminary data.</text>
</comment>
<proteinExistence type="predicted"/>